<evidence type="ECO:0000313" key="2">
    <source>
        <dbReference type="EMBL" id="MBL0423985.1"/>
    </source>
</evidence>
<sequence length="308" mass="32855">MERSYFSRGCRGNVVVRLQQALQDQGFAPAVLARFADGDFGEKTAAAVRKLQAERRLAATGEVDAPTWTAALHTEVPSLFERALQLTADFEGHGFGLAQGNFDGAGITWGIIGFTLAGGELQRLLHEIDNRAPGTVDQAFGALAATWRGVMARPLADQIAWADSISMGAGKAHLPPAWVQVFTRLGALPVTQQVQVEAAQHKYFEPALRSAQRLGLQTERGIALCFDTHVQSGSVKPSVFEAAQGFAAGSTEGDRLPLLANAVAQAVSRPQYRADVLARRMCIATGAGTVHGVNYKVSTWGLALLPAH</sequence>
<gene>
    <name evidence="2" type="ORF">JI746_02605</name>
</gene>
<dbReference type="Gene3D" id="1.20.141.10">
    <property type="entry name" value="Chitosanase, subunit A, domain 1"/>
    <property type="match status" value="1"/>
</dbReference>
<feature type="domain" description="Peptidoglycan binding-like" evidence="1">
    <location>
        <begin position="11"/>
        <end position="70"/>
    </location>
</feature>
<reference evidence="2 3" key="1">
    <citation type="journal article" date="2017" name="Int. J. Syst. Evol. Microbiol.">
        <title>Ramlibacter alkalitolerans sp. nov., alkali-tolerant bacterium isolated from soil of ginseng.</title>
        <authorList>
            <person name="Lee D.H."/>
            <person name="Cha C.J."/>
        </authorList>
    </citation>
    <scope>NUCLEOTIDE SEQUENCE [LARGE SCALE GENOMIC DNA]</scope>
    <source>
        <strain evidence="2 3">KACC 19305</strain>
    </source>
</reference>
<organism evidence="2 3">
    <name type="scientific">Ramlibacter alkalitolerans</name>
    <dbReference type="NCBI Taxonomy" id="2039631"/>
    <lineage>
        <taxon>Bacteria</taxon>
        <taxon>Pseudomonadati</taxon>
        <taxon>Pseudomonadota</taxon>
        <taxon>Betaproteobacteria</taxon>
        <taxon>Burkholderiales</taxon>
        <taxon>Comamonadaceae</taxon>
        <taxon>Ramlibacter</taxon>
    </lineage>
</organism>
<dbReference type="Pfam" id="PF01471">
    <property type="entry name" value="PG_binding_1"/>
    <property type="match status" value="1"/>
</dbReference>
<dbReference type="InterPro" id="IPR036366">
    <property type="entry name" value="PGBDSf"/>
</dbReference>
<keyword evidence="3" id="KW-1185">Reference proteome</keyword>
<dbReference type="InterPro" id="IPR000400">
    <property type="entry name" value="Glyco_hydro_46"/>
</dbReference>
<protein>
    <submittedName>
        <fullName evidence="2">Peptidoglycan-binding protein</fullName>
    </submittedName>
</protein>
<dbReference type="InterPro" id="IPR002477">
    <property type="entry name" value="Peptidoglycan-bd-like"/>
</dbReference>
<dbReference type="InterPro" id="IPR023346">
    <property type="entry name" value="Lysozyme-like_dom_sf"/>
</dbReference>
<comment type="caution">
    <text evidence="2">The sequence shown here is derived from an EMBL/GenBank/DDBJ whole genome shotgun (WGS) entry which is preliminary data.</text>
</comment>
<dbReference type="EMBL" id="JAEQND010000001">
    <property type="protein sequence ID" value="MBL0423985.1"/>
    <property type="molecule type" value="Genomic_DNA"/>
</dbReference>
<evidence type="ECO:0000313" key="3">
    <source>
        <dbReference type="Proteomes" id="UP000622707"/>
    </source>
</evidence>
<proteinExistence type="predicted"/>
<evidence type="ECO:0000259" key="1">
    <source>
        <dbReference type="Pfam" id="PF01471"/>
    </source>
</evidence>
<dbReference type="SUPFAM" id="SSF47090">
    <property type="entry name" value="PGBD-like"/>
    <property type="match status" value="1"/>
</dbReference>
<name>A0ABS1JID5_9BURK</name>
<dbReference type="InterPro" id="IPR036365">
    <property type="entry name" value="PGBD-like_sf"/>
</dbReference>
<dbReference type="RefSeq" id="WP_201687205.1">
    <property type="nucleotide sequence ID" value="NZ_JAEQND010000001.1"/>
</dbReference>
<dbReference type="Pfam" id="PF01374">
    <property type="entry name" value="Glyco_hydro_46"/>
    <property type="match status" value="1"/>
</dbReference>
<dbReference type="SUPFAM" id="SSF53955">
    <property type="entry name" value="Lysozyme-like"/>
    <property type="match status" value="1"/>
</dbReference>
<dbReference type="Gene3D" id="1.10.101.10">
    <property type="entry name" value="PGBD-like superfamily/PGBD"/>
    <property type="match status" value="1"/>
</dbReference>
<dbReference type="Proteomes" id="UP000622707">
    <property type="component" value="Unassembled WGS sequence"/>
</dbReference>
<accession>A0ABS1JID5</accession>